<comment type="caution">
    <text evidence="3">The sequence shown here is derived from an EMBL/GenBank/DDBJ whole genome shotgun (WGS) entry which is preliminary data.</text>
</comment>
<feature type="region of interest" description="Disordered" evidence="1">
    <location>
        <begin position="1"/>
        <end position="31"/>
    </location>
</feature>
<gene>
    <name evidence="3" type="ORF">PLOB_00014124</name>
</gene>
<evidence type="ECO:0000256" key="1">
    <source>
        <dbReference type="SAM" id="MobiDB-lite"/>
    </source>
</evidence>
<feature type="compositionally biased region" description="Acidic residues" evidence="1">
    <location>
        <begin position="241"/>
        <end position="251"/>
    </location>
</feature>
<sequence length="364" mass="40489">MNSIAGDQRDELEEEACGIQPSRDEDISKWSEEDVSSWLADEGFSEEGPMFAGQKITGKALYGLEKGDLKEIGVTSMGRRLEMFAKITELLHGQGGKVGDKSVSGPAWKKKITKADRSTWSPSQKSQYLEKISILNREAAVIWPGNTKLYIKGNGSTRLKMEEYITRMEKTCTIPDIGFGREAMKSHLLQWFHEKNRKIQDGYDYEATHKPAKRAKRASSANSSDTESTLSVSSSCPSSVTEDEEDEDSSDVNDMSAKSAEVVIVEFFNVQSIHFLTVRKHLLPLGKGLNVKTRSLGKYDLLLPLAKALFKNGHVSKKEDNINYKNIKRNQIKVVTDVNSLISSKSGDSIESEEVEDGSSKTHV</sequence>
<dbReference type="Proteomes" id="UP001159405">
    <property type="component" value="Unassembled WGS sequence"/>
</dbReference>
<dbReference type="EMBL" id="CALNXK010000181">
    <property type="protein sequence ID" value="CAH3173460.1"/>
    <property type="molecule type" value="Genomic_DNA"/>
</dbReference>
<evidence type="ECO:0000313" key="4">
    <source>
        <dbReference type="Proteomes" id="UP001159405"/>
    </source>
</evidence>
<accession>A0ABN8R5V0</accession>
<evidence type="ECO:0000259" key="2">
    <source>
        <dbReference type="PROSITE" id="PS50105"/>
    </source>
</evidence>
<organism evidence="3 4">
    <name type="scientific">Porites lobata</name>
    <dbReference type="NCBI Taxonomy" id="104759"/>
    <lineage>
        <taxon>Eukaryota</taxon>
        <taxon>Metazoa</taxon>
        <taxon>Cnidaria</taxon>
        <taxon>Anthozoa</taxon>
        <taxon>Hexacorallia</taxon>
        <taxon>Scleractinia</taxon>
        <taxon>Fungiina</taxon>
        <taxon>Poritidae</taxon>
        <taxon>Porites</taxon>
    </lineage>
</organism>
<feature type="compositionally biased region" description="Basic and acidic residues" evidence="1">
    <location>
        <begin position="22"/>
        <end position="31"/>
    </location>
</feature>
<feature type="domain" description="SAM" evidence="2">
    <location>
        <begin position="30"/>
        <end position="93"/>
    </location>
</feature>
<reference evidence="3 4" key="1">
    <citation type="submission" date="2022-05" db="EMBL/GenBank/DDBJ databases">
        <authorList>
            <consortium name="Genoscope - CEA"/>
            <person name="William W."/>
        </authorList>
    </citation>
    <scope>NUCLEOTIDE SEQUENCE [LARGE SCALE GENOMIC DNA]</scope>
</reference>
<protein>
    <recommendedName>
        <fullName evidence="2">SAM domain-containing protein</fullName>
    </recommendedName>
</protein>
<dbReference type="InterPro" id="IPR013761">
    <property type="entry name" value="SAM/pointed_sf"/>
</dbReference>
<feature type="region of interest" description="Disordered" evidence="1">
    <location>
        <begin position="203"/>
        <end position="253"/>
    </location>
</feature>
<dbReference type="Pfam" id="PF07647">
    <property type="entry name" value="SAM_2"/>
    <property type="match status" value="1"/>
</dbReference>
<keyword evidence="4" id="KW-1185">Reference proteome</keyword>
<dbReference type="PROSITE" id="PS50105">
    <property type="entry name" value="SAM_DOMAIN"/>
    <property type="match status" value="1"/>
</dbReference>
<feature type="compositionally biased region" description="Low complexity" evidence="1">
    <location>
        <begin position="218"/>
        <end position="240"/>
    </location>
</feature>
<dbReference type="SMART" id="SM00454">
    <property type="entry name" value="SAM"/>
    <property type="match status" value="1"/>
</dbReference>
<name>A0ABN8R5V0_9CNID</name>
<dbReference type="InterPro" id="IPR001660">
    <property type="entry name" value="SAM"/>
</dbReference>
<proteinExistence type="predicted"/>
<dbReference type="SUPFAM" id="SSF47769">
    <property type="entry name" value="SAM/Pointed domain"/>
    <property type="match status" value="1"/>
</dbReference>
<evidence type="ECO:0000313" key="3">
    <source>
        <dbReference type="EMBL" id="CAH3173460.1"/>
    </source>
</evidence>
<dbReference type="Gene3D" id="1.10.150.50">
    <property type="entry name" value="Transcription Factor, Ets-1"/>
    <property type="match status" value="1"/>
</dbReference>